<reference evidence="3 4" key="1">
    <citation type="journal article" date="2016" name="Nat. Commun.">
        <title>Thousands of microbial genomes shed light on interconnected biogeochemical processes in an aquifer system.</title>
        <authorList>
            <person name="Anantharaman K."/>
            <person name="Brown C.T."/>
            <person name="Hug L.A."/>
            <person name="Sharon I."/>
            <person name="Castelle C.J."/>
            <person name="Probst A.J."/>
            <person name="Thomas B.C."/>
            <person name="Singh A."/>
            <person name="Wilkins M.J."/>
            <person name="Karaoz U."/>
            <person name="Brodie E.L."/>
            <person name="Williams K.H."/>
            <person name="Hubbard S.S."/>
            <person name="Banfield J.F."/>
        </authorList>
    </citation>
    <scope>NUCLEOTIDE SEQUENCE [LARGE SCALE GENOMIC DNA]</scope>
</reference>
<dbReference type="InterPro" id="IPR050116">
    <property type="entry name" value="DNA_polymerase-Y"/>
</dbReference>
<dbReference type="SUPFAM" id="SSF100879">
    <property type="entry name" value="Lesion bypass DNA polymerase (Y-family), little finger domain"/>
    <property type="match status" value="1"/>
</dbReference>
<dbReference type="PANTHER" id="PTHR11076">
    <property type="entry name" value="DNA REPAIR POLYMERASE UMUC / TRANSFERASE FAMILY MEMBER"/>
    <property type="match status" value="1"/>
</dbReference>
<comment type="caution">
    <text evidence="3">The sequence shown here is derived from an EMBL/GenBank/DDBJ whole genome shotgun (WGS) entry which is preliminary data.</text>
</comment>
<dbReference type="Pfam" id="PF11798">
    <property type="entry name" value="IMS_HHH"/>
    <property type="match status" value="1"/>
</dbReference>
<name>A0A1G2BPZ1_9BACT</name>
<dbReference type="Gene3D" id="3.40.1170.60">
    <property type="match status" value="1"/>
</dbReference>
<dbReference type="GO" id="GO:0003684">
    <property type="term" value="F:damaged DNA binding"/>
    <property type="evidence" value="ECO:0007669"/>
    <property type="project" value="InterPro"/>
</dbReference>
<accession>A0A1G2BPZ1</accession>
<proteinExistence type="inferred from homology"/>
<organism evidence="3 4">
    <name type="scientific">Candidatus Komeilibacteria bacterium RIFCSPLOWO2_01_FULL_53_11</name>
    <dbReference type="NCBI Taxonomy" id="1798552"/>
    <lineage>
        <taxon>Bacteria</taxon>
        <taxon>Candidatus Komeiliibacteriota</taxon>
    </lineage>
</organism>
<dbReference type="PROSITE" id="PS50173">
    <property type="entry name" value="UMUC"/>
    <property type="match status" value="1"/>
</dbReference>
<dbReference type="SUPFAM" id="SSF56672">
    <property type="entry name" value="DNA/RNA polymerases"/>
    <property type="match status" value="1"/>
</dbReference>
<dbReference type="InterPro" id="IPR043502">
    <property type="entry name" value="DNA/RNA_pol_sf"/>
</dbReference>
<dbReference type="Gene3D" id="1.10.150.20">
    <property type="entry name" value="5' to 3' exonuclease, C-terminal subdomain"/>
    <property type="match status" value="1"/>
</dbReference>
<dbReference type="PANTHER" id="PTHR11076:SF33">
    <property type="entry name" value="DNA POLYMERASE KAPPA"/>
    <property type="match status" value="1"/>
</dbReference>
<gene>
    <name evidence="3" type="ORF">A3B31_01005</name>
</gene>
<evidence type="ECO:0000313" key="4">
    <source>
        <dbReference type="Proteomes" id="UP000177349"/>
    </source>
</evidence>
<dbReference type="AlphaFoldDB" id="A0A1G2BPZ1"/>
<dbReference type="CDD" id="cd03586">
    <property type="entry name" value="PolY_Pol_IV_kappa"/>
    <property type="match status" value="1"/>
</dbReference>
<dbReference type="InterPro" id="IPR036775">
    <property type="entry name" value="DNA_pol_Y-fam_lit_finger_sf"/>
</dbReference>
<feature type="domain" description="UmuC" evidence="2">
    <location>
        <begin position="5"/>
        <end position="184"/>
    </location>
</feature>
<comment type="similarity">
    <text evidence="1">Belongs to the DNA polymerase type-Y family.</text>
</comment>
<evidence type="ECO:0000313" key="3">
    <source>
        <dbReference type="EMBL" id="OGY91171.1"/>
    </source>
</evidence>
<dbReference type="GO" id="GO:0009432">
    <property type="term" value="P:SOS response"/>
    <property type="evidence" value="ECO:0007669"/>
    <property type="project" value="TreeGrafter"/>
</dbReference>
<dbReference type="GO" id="GO:0006281">
    <property type="term" value="P:DNA repair"/>
    <property type="evidence" value="ECO:0007669"/>
    <property type="project" value="InterPro"/>
</dbReference>
<dbReference type="EMBL" id="MHKN01000047">
    <property type="protein sequence ID" value="OGY91171.1"/>
    <property type="molecule type" value="Genomic_DNA"/>
</dbReference>
<dbReference type="GO" id="GO:0005829">
    <property type="term" value="C:cytosol"/>
    <property type="evidence" value="ECO:0007669"/>
    <property type="project" value="TreeGrafter"/>
</dbReference>
<dbReference type="InterPro" id="IPR017961">
    <property type="entry name" value="DNA_pol_Y-fam_little_finger"/>
</dbReference>
<dbReference type="GO" id="GO:0003887">
    <property type="term" value="F:DNA-directed DNA polymerase activity"/>
    <property type="evidence" value="ECO:0007669"/>
    <property type="project" value="InterPro"/>
</dbReference>
<dbReference type="Pfam" id="PF11799">
    <property type="entry name" value="IMS_C"/>
    <property type="match status" value="1"/>
</dbReference>
<dbReference type="InterPro" id="IPR022880">
    <property type="entry name" value="DNApol_IV"/>
</dbReference>
<dbReference type="Gene3D" id="3.30.70.270">
    <property type="match status" value="1"/>
</dbReference>
<dbReference type="GO" id="GO:0042276">
    <property type="term" value="P:error-prone translesion synthesis"/>
    <property type="evidence" value="ECO:0007669"/>
    <property type="project" value="TreeGrafter"/>
</dbReference>
<dbReference type="InterPro" id="IPR024728">
    <property type="entry name" value="PolY_HhH_motif"/>
</dbReference>
<evidence type="ECO:0000259" key="2">
    <source>
        <dbReference type="PROSITE" id="PS50173"/>
    </source>
</evidence>
<dbReference type="Gene3D" id="3.30.1490.100">
    <property type="entry name" value="DNA polymerase, Y-family, little finger domain"/>
    <property type="match status" value="1"/>
</dbReference>
<sequence>MGRAILHIDGDAFFASCEQSLNPELRGKPVITGKERGIAASMSYEAKAMGVTRAMMLSEIKKVCPNAIILPSDYETYSLLSKRFFDIVRRYTSDVEEYGIDECFADITGMRRPLHKSYPQIAEAIQEDLRQELGFTFSIGLAPTKVLAKIGSKWKKPYGLTIIRSREIPKFLAELPVGKVWGIGSQTEALLAKFGVRTALQFAKKEEAWVQKYFSKPFYEIWQELNGRFVLELSLEERQAYQSVQKFKTFTPPSRERGVIFSQFSKNIENACIKLRRYHQAAREVAFVLRTQDFDHAGVSVKLSRPTAFPHEIVQVLEKAFHTIYNPRLLYRQTGVTLYNLVEDTVRQPDLFGQSVHIEKMQKLYNSIDQLGRWYGKHTVFLGSSFAAQRFSQHLGDRGDMPVRRSELFKGESKRKRLNIPFFAPGIKF</sequence>
<protein>
    <submittedName>
        <fullName evidence="3">DNA polymerase IV</fullName>
    </submittedName>
</protein>
<dbReference type="InterPro" id="IPR043128">
    <property type="entry name" value="Rev_trsase/Diguanyl_cyclase"/>
</dbReference>
<dbReference type="InterPro" id="IPR001126">
    <property type="entry name" value="UmuC"/>
</dbReference>
<dbReference type="Proteomes" id="UP000177349">
    <property type="component" value="Unassembled WGS sequence"/>
</dbReference>
<evidence type="ECO:0000256" key="1">
    <source>
        <dbReference type="ARBA" id="ARBA00010945"/>
    </source>
</evidence>
<dbReference type="Pfam" id="PF00817">
    <property type="entry name" value="IMS"/>
    <property type="match status" value="1"/>
</dbReference>